<accession>A0A1I0ZPC8</accession>
<dbReference type="SUPFAM" id="SSF51110">
    <property type="entry name" value="alpha-D-mannose-specific plant lectins"/>
    <property type="match status" value="2"/>
</dbReference>
<evidence type="ECO:0000313" key="3">
    <source>
        <dbReference type="Proteomes" id="UP000199012"/>
    </source>
</evidence>
<evidence type="ECO:0000259" key="1">
    <source>
        <dbReference type="PROSITE" id="PS50927"/>
    </source>
</evidence>
<dbReference type="RefSeq" id="WP_139224454.1">
    <property type="nucleotide sequence ID" value="NZ_BONM01000009.1"/>
</dbReference>
<dbReference type="OrthoDB" id="516973at2"/>
<dbReference type="AlphaFoldDB" id="A0A1I0ZPC8"/>
<dbReference type="SMART" id="SM00108">
    <property type="entry name" value="B_lectin"/>
    <property type="match status" value="2"/>
</dbReference>
<dbReference type="InterPro" id="IPR036426">
    <property type="entry name" value="Bulb-type_lectin_dom_sf"/>
</dbReference>
<dbReference type="Gene3D" id="2.90.10.30">
    <property type="match status" value="1"/>
</dbReference>
<proteinExistence type="predicted"/>
<organism evidence="2 3">
    <name type="scientific">Cellulomonas marina</name>
    <dbReference type="NCBI Taxonomy" id="988821"/>
    <lineage>
        <taxon>Bacteria</taxon>
        <taxon>Bacillati</taxon>
        <taxon>Actinomycetota</taxon>
        <taxon>Actinomycetes</taxon>
        <taxon>Micrococcales</taxon>
        <taxon>Cellulomonadaceae</taxon>
        <taxon>Cellulomonas</taxon>
    </lineage>
</organism>
<feature type="domain" description="Bulb-type lectin" evidence="1">
    <location>
        <begin position="37"/>
        <end position="148"/>
    </location>
</feature>
<dbReference type="InterPro" id="IPR001480">
    <property type="entry name" value="Bulb-type_lectin_dom"/>
</dbReference>
<protein>
    <submittedName>
        <fullName evidence="2">D-mannose binding lectin</fullName>
    </submittedName>
</protein>
<dbReference type="PROSITE" id="PS50927">
    <property type="entry name" value="BULB_LECTIN"/>
    <property type="match status" value="3"/>
</dbReference>
<dbReference type="Proteomes" id="UP000199012">
    <property type="component" value="Unassembled WGS sequence"/>
</dbReference>
<keyword evidence="2" id="KW-0430">Lectin</keyword>
<name>A0A1I0ZPC8_9CELL</name>
<keyword evidence="3" id="KW-1185">Reference proteome</keyword>
<feature type="domain" description="Bulb-type lectin" evidence="1">
    <location>
        <begin position="267"/>
        <end position="386"/>
    </location>
</feature>
<evidence type="ECO:0000313" key="2">
    <source>
        <dbReference type="EMBL" id="SFB26976.1"/>
    </source>
</evidence>
<dbReference type="GO" id="GO:0030246">
    <property type="term" value="F:carbohydrate binding"/>
    <property type="evidence" value="ECO:0007669"/>
    <property type="project" value="UniProtKB-KW"/>
</dbReference>
<gene>
    <name evidence="2" type="ORF">SAMN05421867_1123</name>
</gene>
<reference evidence="2 3" key="1">
    <citation type="submission" date="2016-10" db="EMBL/GenBank/DDBJ databases">
        <authorList>
            <person name="de Groot N.N."/>
        </authorList>
    </citation>
    <scope>NUCLEOTIDE SEQUENCE [LARGE SCALE GENOMIC DNA]</scope>
    <source>
        <strain evidence="2 3">CGMCC 4.6945</strain>
    </source>
</reference>
<dbReference type="Gene3D" id="2.90.10.10">
    <property type="entry name" value="Bulb-type lectin domain"/>
    <property type="match status" value="3"/>
</dbReference>
<sequence length="386" mass="40739">MLTSSRGAARPPRRARAALLVAVALALVVPLGAARPAAAADRGSSLLVGQELLVGDRLLGHGTELVLQGDGNLVLYVSGTAAWHAGTAGTDADRFAVQTDGNAVLYDRAGRPLWQSGTRGEGVRLEVGTGPGLDLYAGDGRLLWTVRRPTVPAEIGLDTRVTQMLSPNGAVRLSVDTGDWSVRALGATVWHTQTRGGDVTLVLQGDGNLVAYHPSGRPLWQSGTAGRGVVRLVLQDDTNLVLYTAEGRAAWSSSWSPRMPGDCLSFGNALCTGQVLLPGDELRTGLPDDPAPHRLVLQRDGNLVRYAPDGRATWSSGTVGSVAVELGLRRDGEAELRRADGSVVWTSRTAADMSRAPWSWLVTPYVGIAADGSLWVDRFSGRATFA</sequence>
<dbReference type="STRING" id="988821.SAMN05421867_1123"/>
<dbReference type="EMBL" id="FOKA01000012">
    <property type="protein sequence ID" value="SFB26976.1"/>
    <property type="molecule type" value="Genomic_DNA"/>
</dbReference>
<feature type="domain" description="Bulb-type lectin" evidence="1">
    <location>
        <begin position="150"/>
        <end position="255"/>
    </location>
</feature>